<keyword evidence="1" id="KW-0472">Membrane</keyword>
<keyword evidence="3" id="KW-1185">Reference proteome</keyword>
<reference evidence="2 3" key="1">
    <citation type="submission" date="2016-12" db="EMBL/GenBank/DDBJ databases">
        <title>The whole genome sequencing and assembly of Bacillus cohnii DSM 6307T strain.</title>
        <authorList>
            <person name="Lee Y.-J."/>
            <person name="Yi H."/>
            <person name="Bahn Y.-S."/>
            <person name="Kim J.F."/>
            <person name="Lee D.-W."/>
        </authorList>
    </citation>
    <scope>NUCLEOTIDE SEQUENCE [LARGE SCALE GENOMIC DNA]</scope>
    <source>
        <strain evidence="2 3">DSM 6307</strain>
    </source>
</reference>
<dbReference type="EMBL" id="CP018866">
    <property type="protein sequence ID" value="AST90737.1"/>
    <property type="molecule type" value="Genomic_DNA"/>
</dbReference>
<dbReference type="RefSeq" id="WP_066412104.1">
    <property type="nucleotide sequence ID" value="NZ_CP018866.1"/>
</dbReference>
<dbReference type="NCBIfam" id="TIGR04104">
    <property type="entry name" value="cxxc_20_cxxc"/>
    <property type="match status" value="1"/>
</dbReference>
<evidence type="ECO:0000256" key="1">
    <source>
        <dbReference type="SAM" id="Phobius"/>
    </source>
</evidence>
<evidence type="ECO:0000313" key="2">
    <source>
        <dbReference type="EMBL" id="AST90737.1"/>
    </source>
</evidence>
<keyword evidence="1" id="KW-1133">Transmembrane helix</keyword>
<accession>A0A223KMX1</accession>
<dbReference type="KEGG" id="bcoh:BC6307_05285"/>
<feature type="transmembrane region" description="Helical" evidence="1">
    <location>
        <begin position="44"/>
        <end position="61"/>
    </location>
</feature>
<proteinExistence type="predicted"/>
<dbReference type="STRING" id="1314751.GCA_001591425_00675"/>
<sequence>MFTCEGCNKKYRWGKIYKSILLGYKPIPCDFCGAEHKITFSSRFIVVGLTVLPFYIFGRFLSPFSNFFITLLFGLIIVFFCTLAIPYLAKFKRI</sequence>
<feature type="transmembrane region" description="Helical" evidence="1">
    <location>
        <begin position="67"/>
        <end position="89"/>
    </location>
</feature>
<evidence type="ECO:0000313" key="3">
    <source>
        <dbReference type="Proteomes" id="UP000215224"/>
    </source>
</evidence>
<dbReference type="InterPro" id="IPR026369">
    <property type="entry name" value="CxxC_20_CxxC"/>
</dbReference>
<dbReference type="AlphaFoldDB" id="A0A223KMX1"/>
<protein>
    <recommendedName>
        <fullName evidence="4">Cxxc_20_cxxc protein</fullName>
    </recommendedName>
</protein>
<organism evidence="2 3">
    <name type="scientific">Sutcliffiella cohnii</name>
    <dbReference type="NCBI Taxonomy" id="33932"/>
    <lineage>
        <taxon>Bacteria</taxon>
        <taxon>Bacillati</taxon>
        <taxon>Bacillota</taxon>
        <taxon>Bacilli</taxon>
        <taxon>Bacillales</taxon>
        <taxon>Bacillaceae</taxon>
        <taxon>Sutcliffiella</taxon>
    </lineage>
</organism>
<dbReference type="Proteomes" id="UP000215224">
    <property type="component" value="Chromosome"/>
</dbReference>
<evidence type="ECO:0008006" key="4">
    <source>
        <dbReference type="Google" id="ProtNLM"/>
    </source>
</evidence>
<name>A0A223KMX1_9BACI</name>
<keyword evidence="1" id="KW-0812">Transmembrane</keyword>
<gene>
    <name evidence="2" type="ORF">BC6307_05285</name>
</gene>